<dbReference type="AlphaFoldDB" id="A0A7D9EXX0"/>
<proteinExistence type="predicted"/>
<protein>
    <submittedName>
        <fullName evidence="2">Uncharacterized protein</fullName>
    </submittedName>
</protein>
<keyword evidence="3" id="KW-1185">Reference proteome</keyword>
<dbReference type="Proteomes" id="UP001152795">
    <property type="component" value="Unassembled WGS sequence"/>
</dbReference>
<dbReference type="EMBL" id="CACRXK020010042">
    <property type="protein sequence ID" value="CAB4018522.1"/>
    <property type="molecule type" value="Genomic_DNA"/>
</dbReference>
<feature type="compositionally biased region" description="Basic and acidic residues" evidence="1">
    <location>
        <begin position="8"/>
        <end position="18"/>
    </location>
</feature>
<dbReference type="PANTHER" id="PTHR23093">
    <property type="entry name" value="SIMILAR TO CHROMOSOME 3 OPEN READING FRAME 20"/>
    <property type="match status" value="1"/>
</dbReference>
<evidence type="ECO:0000313" key="2">
    <source>
        <dbReference type="EMBL" id="CAB4018522.1"/>
    </source>
</evidence>
<reference evidence="2" key="1">
    <citation type="submission" date="2020-04" db="EMBL/GenBank/DDBJ databases">
        <authorList>
            <person name="Alioto T."/>
            <person name="Alioto T."/>
            <person name="Gomez Garrido J."/>
        </authorList>
    </citation>
    <scope>NUCLEOTIDE SEQUENCE</scope>
    <source>
        <strain evidence="2">A484AB</strain>
    </source>
</reference>
<dbReference type="PANTHER" id="PTHR23093:SF18">
    <property type="entry name" value="GLUTAMATE RICH 6"/>
    <property type="match status" value="1"/>
</dbReference>
<feature type="region of interest" description="Disordered" evidence="1">
    <location>
        <begin position="435"/>
        <end position="465"/>
    </location>
</feature>
<sequence>MFTDDIAGEMREQTDATDTRNASSNSERRDIHAQPDERPSSMYLRQSAIRKGRSRRSSLTSCGGSGSDTPEPEIEHSLAYTCTSDSRRGSIKRTKRVLPPDEPNEVHEQMTVSADLPGLFRNKLLTAAVKAEEDRKLLRDHTPESMKMVCSNSTVSSVHSTTMPDMESFELENIEEKIPSVDINSRPSTCEKEQLLYMEDKTVKSESCLLESNAQHVDSYVQRAQSAPVEVSSICTQTEWSWIEDMQKYEQMKSEMQSSQKVDETVAKVEKATGIEKSNLSVPKTKVKEKKAEKNIKDDDFEDELFRPPTVEYSSSSSDEDDGIEAIDKESFLPSIGPPKVLQYVKESVNPPFTNEFPDRDSYPSGSSKADNLVHSCAFCKTEVLEKIDVAQHVFLAQTAKIECPIYLEHLKQQTVHKEDSGFIKDEIIDVQPHPPFGTKAARKAAKERAAARAREREAERQKVSGTSVNYYASKSVL</sequence>
<evidence type="ECO:0000256" key="1">
    <source>
        <dbReference type="SAM" id="MobiDB-lite"/>
    </source>
</evidence>
<comment type="caution">
    <text evidence="2">The sequence shown here is derived from an EMBL/GenBank/DDBJ whole genome shotgun (WGS) entry which is preliminary data.</text>
</comment>
<name>A0A7D9EXX0_PARCT</name>
<accession>A0A7D9EXX0</accession>
<organism evidence="2 3">
    <name type="scientific">Paramuricea clavata</name>
    <name type="common">Red gorgonian</name>
    <name type="synonym">Violescent sea-whip</name>
    <dbReference type="NCBI Taxonomy" id="317549"/>
    <lineage>
        <taxon>Eukaryota</taxon>
        <taxon>Metazoa</taxon>
        <taxon>Cnidaria</taxon>
        <taxon>Anthozoa</taxon>
        <taxon>Octocorallia</taxon>
        <taxon>Malacalcyonacea</taxon>
        <taxon>Plexauridae</taxon>
        <taxon>Paramuricea</taxon>
    </lineage>
</organism>
<feature type="region of interest" description="Disordered" evidence="1">
    <location>
        <begin position="1"/>
        <end position="106"/>
    </location>
</feature>
<evidence type="ECO:0000313" key="3">
    <source>
        <dbReference type="Proteomes" id="UP001152795"/>
    </source>
</evidence>
<gene>
    <name evidence="2" type="ORF">PACLA_8A026546</name>
</gene>
<feature type="region of interest" description="Disordered" evidence="1">
    <location>
        <begin position="299"/>
        <end position="322"/>
    </location>
</feature>
<dbReference type="OrthoDB" id="527209at2759"/>
<feature type="compositionally biased region" description="Basic and acidic residues" evidence="1">
    <location>
        <begin position="445"/>
        <end position="463"/>
    </location>
</feature>
<feature type="compositionally biased region" description="Basic and acidic residues" evidence="1">
    <location>
        <begin position="26"/>
        <end position="39"/>
    </location>
</feature>